<evidence type="ECO:0000313" key="3">
    <source>
        <dbReference type="Proteomes" id="UP000191144"/>
    </source>
</evidence>
<dbReference type="OrthoDB" id="21418at2759"/>
<organism evidence="2 3">
    <name type="scientific">Lachancea meyersii CBS 8951</name>
    <dbReference type="NCBI Taxonomy" id="1266667"/>
    <lineage>
        <taxon>Eukaryota</taxon>
        <taxon>Fungi</taxon>
        <taxon>Dikarya</taxon>
        <taxon>Ascomycota</taxon>
        <taxon>Saccharomycotina</taxon>
        <taxon>Saccharomycetes</taxon>
        <taxon>Saccharomycetales</taxon>
        <taxon>Saccharomycetaceae</taxon>
        <taxon>Lachancea</taxon>
    </lineage>
</organism>
<evidence type="ECO:0000313" key="2">
    <source>
        <dbReference type="EMBL" id="SCU86119.1"/>
    </source>
</evidence>
<dbReference type="Pfam" id="PF15251">
    <property type="entry name" value="TAPR1-like"/>
    <property type="match status" value="1"/>
</dbReference>
<feature type="region of interest" description="Disordered" evidence="1">
    <location>
        <begin position="88"/>
        <end position="114"/>
    </location>
</feature>
<dbReference type="Proteomes" id="UP000191144">
    <property type="component" value="Chromosome D"/>
</dbReference>
<dbReference type="AlphaFoldDB" id="A0A1G4J8W0"/>
<accession>A0A1G4J8W0</accession>
<proteinExistence type="predicted"/>
<dbReference type="InterPro" id="IPR029196">
    <property type="entry name" value="HAPSTR1-like"/>
</dbReference>
<feature type="compositionally biased region" description="Basic and acidic residues" evidence="1">
    <location>
        <begin position="151"/>
        <end position="175"/>
    </location>
</feature>
<protein>
    <submittedName>
        <fullName evidence="2">LAME_0D04588g1_1</fullName>
    </submittedName>
</protein>
<dbReference type="PANTHER" id="PTHR38645:SF1">
    <property type="entry name" value="YALI0F12243P"/>
    <property type="match status" value="1"/>
</dbReference>
<keyword evidence="3" id="KW-1185">Reference proteome</keyword>
<feature type="compositionally biased region" description="Polar residues" evidence="1">
    <location>
        <begin position="93"/>
        <end position="104"/>
    </location>
</feature>
<gene>
    <name evidence="2" type="ORF">LAME_0D04588G</name>
</gene>
<feature type="compositionally biased region" description="Basic and acidic residues" evidence="1">
    <location>
        <begin position="105"/>
        <end position="114"/>
    </location>
</feature>
<evidence type="ECO:0000256" key="1">
    <source>
        <dbReference type="SAM" id="MobiDB-lite"/>
    </source>
</evidence>
<sequence>MEHLNSLEKSLPPEGPVNDQNIDKVNRQVTQEFKIAANAVTNLYRLSSERSSLNRHMGYVDCLGDVLELIEKGYSTCELAKWCEERKQEKSGQKNGQNGQNDVVDTTKAKPLAENKENSVYGRLPVLESTQTPVTSPTFRLSRPIMSVERAPRRCVKPELTERFLQQREGSLGERRSKKKRMKKDDNAREP</sequence>
<feature type="region of interest" description="Disordered" evidence="1">
    <location>
        <begin position="1"/>
        <end position="21"/>
    </location>
</feature>
<dbReference type="EMBL" id="LT598482">
    <property type="protein sequence ID" value="SCU86119.1"/>
    <property type="molecule type" value="Genomic_DNA"/>
</dbReference>
<dbReference type="PANTHER" id="PTHR38645">
    <property type="entry name" value="CHROMOSOME 9, WHOLE GENOME SHOTGUN SEQUENCE"/>
    <property type="match status" value="1"/>
</dbReference>
<name>A0A1G4J8W0_9SACH</name>
<feature type="region of interest" description="Disordered" evidence="1">
    <location>
        <begin position="151"/>
        <end position="191"/>
    </location>
</feature>
<reference evidence="3" key="1">
    <citation type="submission" date="2016-03" db="EMBL/GenBank/DDBJ databases">
        <authorList>
            <person name="Devillers Hugo."/>
        </authorList>
    </citation>
    <scope>NUCLEOTIDE SEQUENCE [LARGE SCALE GENOMIC DNA]</scope>
</reference>